<feature type="chain" id="PRO_5001802280" description="Lipoprotein" evidence="1">
    <location>
        <begin position="26"/>
        <end position="198"/>
    </location>
</feature>
<evidence type="ECO:0000256" key="1">
    <source>
        <dbReference type="SAM" id="SignalP"/>
    </source>
</evidence>
<proteinExistence type="predicted"/>
<dbReference type="PROSITE" id="PS51257">
    <property type="entry name" value="PROKAR_LIPOPROTEIN"/>
    <property type="match status" value="1"/>
</dbReference>
<evidence type="ECO:0000313" key="2">
    <source>
        <dbReference type="EMBL" id="KFF11449.1"/>
    </source>
</evidence>
<dbReference type="AlphaFoldDB" id="A0A086A435"/>
<evidence type="ECO:0000313" key="3">
    <source>
        <dbReference type="EMBL" id="OXA93739.1"/>
    </source>
</evidence>
<sequence>MKYKTFTNRFLPLGFIILSFFFLSCKTTSVQNVNSNSDLVIFNTWYIAGPTKENQDVINEIRKKKHYILVTAKDSPAGEIELNVMITPSGSNDGKPTNLPGDSGFVSITYKSSQLIKIQAREGNDSGTGCVHGGTHAMADLPASPDNFTTIKIPWSDFKLNGKPVNIHNLCKFNFVNYHPVSGAILKITEVQIQNLKP</sequence>
<dbReference type="EMBL" id="MUGY01000013">
    <property type="protein sequence ID" value="OXA93739.1"/>
    <property type="molecule type" value="Genomic_DNA"/>
</dbReference>
<dbReference type="eggNOG" id="ENOG5030PTA">
    <property type="taxonomic scope" value="Bacteria"/>
</dbReference>
<dbReference type="STRING" id="991.IW20_19325"/>
<keyword evidence="1" id="KW-0732">Signal</keyword>
<organism evidence="2 4">
    <name type="scientific">Flavobacterium hydatis</name>
    <name type="common">Cytophaga aquatilis</name>
    <dbReference type="NCBI Taxonomy" id="991"/>
    <lineage>
        <taxon>Bacteria</taxon>
        <taxon>Pseudomonadati</taxon>
        <taxon>Bacteroidota</taxon>
        <taxon>Flavobacteriia</taxon>
        <taxon>Flavobacteriales</taxon>
        <taxon>Flavobacteriaceae</taxon>
        <taxon>Flavobacterium</taxon>
    </lineage>
</organism>
<protein>
    <recommendedName>
        <fullName evidence="6">Lipoprotein</fullName>
    </recommendedName>
</protein>
<name>A0A086A435_FLAHY</name>
<evidence type="ECO:0008006" key="6">
    <source>
        <dbReference type="Google" id="ProtNLM"/>
    </source>
</evidence>
<dbReference type="EMBL" id="JPRM01000035">
    <property type="protein sequence ID" value="KFF11449.1"/>
    <property type="molecule type" value="Genomic_DNA"/>
</dbReference>
<dbReference type="OrthoDB" id="1351088at2"/>
<reference evidence="2 4" key="1">
    <citation type="submission" date="2014-07" db="EMBL/GenBank/DDBJ databases">
        <title>Genome of Flavobacterium hydatis DSM 2063.</title>
        <authorList>
            <person name="Pipes S.E."/>
            <person name="Stropko S.J."/>
            <person name="Newman J.D."/>
        </authorList>
    </citation>
    <scope>NUCLEOTIDE SEQUENCE [LARGE SCALE GENOMIC DNA]</scope>
    <source>
        <strain evidence="2 4">DSM 2063</strain>
    </source>
</reference>
<feature type="signal peptide" evidence="1">
    <location>
        <begin position="1"/>
        <end position="25"/>
    </location>
</feature>
<dbReference type="RefSeq" id="WP_035626069.1">
    <property type="nucleotide sequence ID" value="NZ_JBEWQG010000002.1"/>
</dbReference>
<gene>
    <name evidence="3" type="ORF">B0A62_12905</name>
    <name evidence="2" type="ORF">IW20_19325</name>
</gene>
<evidence type="ECO:0000313" key="4">
    <source>
        <dbReference type="Proteomes" id="UP000028712"/>
    </source>
</evidence>
<dbReference type="Proteomes" id="UP000198424">
    <property type="component" value="Unassembled WGS sequence"/>
</dbReference>
<comment type="caution">
    <text evidence="2">The sequence shown here is derived from an EMBL/GenBank/DDBJ whole genome shotgun (WGS) entry which is preliminary data.</text>
</comment>
<evidence type="ECO:0000313" key="5">
    <source>
        <dbReference type="Proteomes" id="UP000198424"/>
    </source>
</evidence>
<keyword evidence="5" id="KW-1185">Reference proteome</keyword>
<accession>A0A086A435</accession>
<dbReference type="Proteomes" id="UP000028712">
    <property type="component" value="Unassembled WGS sequence"/>
</dbReference>
<reference evidence="3 5" key="2">
    <citation type="submission" date="2016-11" db="EMBL/GenBank/DDBJ databases">
        <title>Whole genomes of Flavobacteriaceae.</title>
        <authorList>
            <person name="Stine C."/>
            <person name="Li C."/>
            <person name="Tadesse D."/>
        </authorList>
    </citation>
    <scope>NUCLEOTIDE SEQUENCE [LARGE SCALE GENOMIC DNA]</scope>
    <source>
        <strain evidence="3 5">ATCC 29551</strain>
    </source>
</reference>